<proteinExistence type="predicted"/>
<evidence type="ECO:0000313" key="2">
    <source>
        <dbReference type="EMBL" id="GAA1524146.1"/>
    </source>
</evidence>
<name>A0ABP4LHM3_9ACTN</name>
<protein>
    <submittedName>
        <fullName evidence="2">Uncharacterized protein</fullName>
    </submittedName>
</protein>
<organism evidence="2 3">
    <name type="scientific">Kribbella lupini</name>
    <dbReference type="NCBI Taxonomy" id="291602"/>
    <lineage>
        <taxon>Bacteria</taxon>
        <taxon>Bacillati</taxon>
        <taxon>Actinomycetota</taxon>
        <taxon>Actinomycetes</taxon>
        <taxon>Propionibacteriales</taxon>
        <taxon>Kribbellaceae</taxon>
        <taxon>Kribbella</taxon>
    </lineage>
</organism>
<feature type="region of interest" description="Disordered" evidence="1">
    <location>
        <begin position="1"/>
        <end position="58"/>
    </location>
</feature>
<comment type="caution">
    <text evidence="2">The sequence shown here is derived from an EMBL/GenBank/DDBJ whole genome shotgun (WGS) entry which is preliminary data.</text>
</comment>
<feature type="compositionally biased region" description="Basic and acidic residues" evidence="1">
    <location>
        <begin position="1"/>
        <end position="10"/>
    </location>
</feature>
<dbReference type="EMBL" id="BAAANC010000002">
    <property type="protein sequence ID" value="GAA1524146.1"/>
    <property type="molecule type" value="Genomic_DNA"/>
</dbReference>
<dbReference type="Proteomes" id="UP001500363">
    <property type="component" value="Unassembled WGS sequence"/>
</dbReference>
<feature type="compositionally biased region" description="Basic and acidic residues" evidence="1">
    <location>
        <begin position="31"/>
        <end position="51"/>
    </location>
</feature>
<reference evidence="3" key="1">
    <citation type="journal article" date="2019" name="Int. J. Syst. Evol. Microbiol.">
        <title>The Global Catalogue of Microorganisms (GCM) 10K type strain sequencing project: providing services to taxonomists for standard genome sequencing and annotation.</title>
        <authorList>
            <consortium name="The Broad Institute Genomics Platform"/>
            <consortium name="The Broad Institute Genome Sequencing Center for Infectious Disease"/>
            <person name="Wu L."/>
            <person name="Ma J."/>
        </authorList>
    </citation>
    <scope>NUCLEOTIDE SEQUENCE [LARGE SCALE GENOMIC DNA]</scope>
    <source>
        <strain evidence="3">JCM 14303</strain>
    </source>
</reference>
<keyword evidence="3" id="KW-1185">Reference proteome</keyword>
<evidence type="ECO:0000313" key="3">
    <source>
        <dbReference type="Proteomes" id="UP001500363"/>
    </source>
</evidence>
<sequence>MIDVDDRAAERLAGQPAGRRVGPYPPRLRRRAADYREHLKPVTGTGRERLTAADGTLSPPDDRERYVVALTNLVLLTYVHLRALHGQYGWGAEDTATYVVELLASGYEPRG</sequence>
<gene>
    <name evidence="2" type="ORF">GCM10009741_26970</name>
</gene>
<evidence type="ECO:0000256" key="1">
    <source>
        <dbReference type="SAM" id="MobiDB-lite"/>
    </source>
</evidence>
<accession>A0ABP4LHM3</accession>